<dbReference type="FunFam" id="3.40.50.12780:FF:000001">
    <property type="entry name" value="Acetyl-coenzyme A synthetase"/>
    <property type="match status" value="1"/>
</dbReference>
<evidence type="ECO:0000256" key="2">
    <source>
        <dbReference type="ARBA" id="ARBA00022598"/>
    </source>
</evidence>
<sequence length="659" mass="72981">MSAKQPLCTAPEGSGTLDTLLCEERVFRPMPRIVAEANMNPQDVAIARARAESDWLGFWEEAAEELSWFRKWDAVLDDSAAPFYRWFAGARCNIVYNALDRHIETANKNKLALIWEGEPGDTRKLTYYELYREVNKAANALRAAGIGKGDRVLIHMPPLPETVIAMLAAAKIGAVHSVVFGGFSARSLRDRINDATPAAIITADGFYRNGRVITLKGTVDAAVAKCSGAAAAVLKKVVVVHRVLVETAMKEDRDVWYHDFVRDQPDEAFTESLDAAHPLFILYTSGTTGAPKGIVHAHGGYMVGVNRTLDWVFDLKPTDIFWCTADPAWITGHSYVVYGPLMAGTTTLLYEGHPLYPEAGRAWSVVQRWGVTVLYTVPTLIRMLMRFGRQNPDRHTLGTLRLLGTVGEPISPEAWTWFHKHIGRSRCPVLDTWWQTETGMFMISPLPVSLLKPGSVTRPLPGVEVDVVDESGAPVPHGQGGYLVIKKPWPAMLTTIFNDPEAYRRLYWERFPGWYFSGDVARKDEDGYLWIQGRADDVMLIAGHRIGTAELEAALASHPAVAECAIVGVPDEIRGEVAKAFVVLHDDQPPVATMMMTGETDQDLIEHARRELGPVAVIREVEFRSALPKNKNGKIMRRLLRAESTGQSTGDLSTLSTDI</sequence>
<evidence type="ECO:0000256" key="1">
    <source>
        <dbReference type="ARBA" id="ARBA00006432"/>
    </source>
</evidence>
<dbReference type="InterPro" id="IPR020845">
    <property type="entry name" value="AMP-binding_CS"/>
</dbReference>
<dbReference type="Gene3D" id="3.40.50.12780">
    <property type="entry name" value="N-terminal domain of ligase-like"/>
    <property type="match status" value="1"/>
</dbReference>
<dbReference type="GO" id="GO:0005524">
    <property type="term" value="F:ATP binding"/>
    <property type="evidence" value="ECO:0007669"/>
    <property type="project" value="UniProtKB-KW"/>
</dbReference>
<dbReference type="NCBIfam" id="TIGR02188">
    <property type="entry name" value="Ac_CoA_lig_AcsA"/>
    <property type="match status" value="1"/>
</dbReference>
<dbReference type="RefSeq" id="WP_011368623.1">
    <property type="nucleotide sequence ID" value="NC_007519.1"/>
</dbReference>
<dbReference type="GO" id="GO:0019427">
    <property type="term" value="P:acetyl-CoA biosynthetic process from acetate"/>
    <property type="evidence" value="ECO:0007669"/>
    <property type="project" value="UniProtKB-UniRule"/>
</dbReference>
<dbReference type="InterPro" id="IPR045851">
    <property type="entry name" value="AMP-bd_C_sf"/>
</dbReference>
<dbReference type="InterPro" id="IPR025110">
    <property type="entry name" value="AMP-bd_C"/>
</dbReference>
<dbReference type="PANTHER" id="PTHR24095:SF14">
    <property type="entry name" value="ACETYL-COENZYME A SYNTHETASE 1"/>
    <property type="match status" value="1"/>
</dbReference>
<organism evidence="10 11">
    <name type="scientific">Oleidesulfovibrio alaskensis (strain ATCC BAA-1058 / DSM 17464 / G20)</name>
    <name type="common">Desulfovibrio alaskensis</name>
    <dbReference type="NCBI Taxonomy" id="207559"/>
    <lineage>
        <taxon>Bacteria</taxon>
        <taxon>Pseudomonadati</taxon>
        <taxon>Thermodesulfobacteriota</taxon>
        <taxon>Desulfovibrionia</taxon>
        <taxon>Desulfovibrionales</taxon>
        <taxon>Desulfovibrionaceae</taxon>
        <taxon>Oleidesulfovibrio</taxon>
    </lineage>
</organism>
<dbReference type="KEGG" id="dde:Dde_2823"/>
<dbReference type="Pfam" id="PF00501">
    <property type="entry name" value="AMP-binding"/>
    <property type="match status" value="1"/>
</dbReference>
<dbReference type="InterPro" id="IPR042099">
    <property type="entry name" value="ANL_N_sf"/>
</dbReference>
<evidence type="ECO:0000313" key="10">
    <source>
        <dbReference type="EMBL" id="ABB39618.1"/>
    </source>
</evidence>
<dbReference type="Pfam" id="PF13193">
    <property type="entry name" value="AMP-binding_C"/>
    <property type="match status" value="1"/>
</dbReference>
<evidence type="ECO:0000256" key="3">
    <source>
        <dbReference type="ARBA" id="ARBA00022741"/>
    </source>
</evidence>
<dbReference type="Pfam" id="PF16177">
    <property type="entry name" value="ACAS_N"/>
    <property type="match status" value="1"/>
</dbReference>
<evidence type="ECO:0000259" key="8">
    <source>
        <dbReference type="Pfam" id="PF13193"/>
    </source>
</evidence>
<dbReference type="GO" id="GO:0005829">
    <property type="term" value="C:cytosol"/>
    <property type="evidence" value="ECO:0007669"/>
    <property type="project" value="TreeGrafter"/>
</dbReference>
<dbReference type="SUPFAM" id="SSF56801">
    <property type="entry name" value="Acetyl-CoA synthetase-like"/>
    <property type="match status" value="1"/>
</dbReference>
<dbReference type="PANTHER" id="PTHR24095">
    <property type="entry name" value="ACETYL-COENZYME A SYNTHETASE"/>
    <property type="match status" value="1"/>
</dbReference>
<name>Q30XH8_OLEA2</name>
<proteinExistence type="inferred from homology"/>
<dbReference type="Proteomes" id="UP000002710">
    <property type="component" value="Chromosome"/>
</dbReference>
<evidence type="ECO:0000259" key="9">
    <source>
        <dbReference type="Pfam" id="PF16177"/>
    </source>
</evidence>
<keyword evidence="2 10" id="KW-0436">Ligase</keyword>
<evidence type="ECO:0000256" key="4">
    <source>
        <dbReference type="ARBA" id="ARBA00022840"/>
    </source>
</evidence>
<evidence type="ECO:0000313" key="11">
    <source>
        <dbReference type="Proteomes" id="UP000002710"/>
    </source>
</evidence>
<keyword evidence="3" id="KW-0547">Nucleotide-binding</keyword>
<feature type="domain" description="AMP-binding enzyme C-terminal" evidence="8">
    <location>
        <begin position="550"/>
        <end position="634"/>
    </location>
</feature>
<dbReference type="STRING" id="207559.Dde_2823"/>
<dbReference type="InterPro" id="IPR000873">
    <property type="entry name" value="AMP-dep_synth/lig_dom"/>
</dbReference>
<dbReference type="InterPro" id="IPR011904">
    <property type="entry name" value="Ac_CoA_lig"/>
</dbReference>
<dbReference type="Gene3D" id="3.30.300.30">
    <property type="match status" value="1"/>
</dbReference>
<dbReference type="PROSITE" id="PS00455">
    <property type="entry name" value="AMP_BINDING"/>
    <property type="match status" value="1"/>
</dbReference>
<dbReference type="EC" id="6.2.1.1" evidence="6"/>
<feature type="domain" description="Acetyl-coenzyme A synthetase N-terminal" evidence="9">
    <location>
        <begin position="48"/>
        <end position="98"/>
    </location>
</feature>
<dbReference type="GO" id="GO:0016208">
    <property type="term" value="F:AMP binding"/>
    <property type="evidence" value="ECO:0007669"/>
    <property type="project" value="InterPro"/>
</dbReference>
<dbReference type="NCBIfam" id="NF001208">
    <property type="entry name" value="PRK00174.1"/>
    <property type="match status" value="1"/>
</dbReference>
<protein>
    <recommendedName>
        <fullName evidence="6">Acetate--CoA ligase</fullName>
        <ecNumber evidence="6">6.2.1.1</ecNumber>
    </recommendedName>
</protein>
<comment type="similarity">
    <text evidence="1">Belongs to the ATP-dependent AMP-binding enzyme family.</text>
</comment>
<evidence type="ECO:0000256" key="5">
    <source>
        <dbReference type="ARBA" id="ARBA00022990"/>
    </source>
</evidence>
<accession>Q30XH8</accession>
<keyword evidence="4" id="KW-0067">ATP-binding</keyword>
<dbReference type="eggNOG" id="COG0365">
    <property type="taxonomic scope" value="Bacteria"/>
</dbReference>
<dbReference type="InterPro" id="IPR032387">
    <property type="entry name" value="ACAS_N"/>
</dbReference>
<keyword evidence="5" id="KW-0007">Acetylation</keyword>
<evidence type="ECO:0000256" key="6">
    <source>
        <dbReference type="NCBIfam" id="TIGR02188"/>
    </source>
</evidence>
<evidence type="ECO:0000259" key="7">
    <source>
        <dbReference type="Pfam" id="PF00501"/>
    </source>
</evidence>
<dbReference type="HOGENOM" id="CLU_000022_3_6_7"/>
<dbReference type="EMBL" id="CP000112">
    <property type="protein sequence ID" value="ABB39618.1"/>
    <property type="molecule type" value="Genomic_DNA"/>
</dbReference>
<gene>
    <name evidence="10" type="ordered locus">Dde_2823</name>
</gene>
<keyword evidence="11" id="KW-1185">Reference proteome</keyword>
<dbReference type="AlphaFoldDB" id="Q30XH8"/>
<reference evidence="10 11" key="1">
    <citation type="journal article" date="2011" name="J. Bacteriol.">
        <title>Complete genome sequence and updated annotation of Desulfovibrio alaskensis G20.</title>
        <authorList>
            <person name="Hauser L.J."/>
            <person name="Land M.L."/>
            <person name="Brown S.D."/>
            <person name="Larimer F."/>
            <person name="Keller K.L."/>
            <person name="Rapp-Giles B.J."/>
            <person name="Price M.N."/>
            <person name="Lin M."/>
            <person name="Bruce D.C."/>
            <person name="Detter J.C."/>
            <person name="Tapia R."/>
            <person name="Han C.S."/>
            <person name="Goodwin L.A."/>
            <person name="Cheng J.F."/>
            <person name="Pitluck S."/>
            <person name="Copeland A."/>
            <person name="Lucas S."/>
            <person name="Nolan M."/>
            <person name="Lapidus A.L."/>
            <person name="Palumbo A.V."/>
            <person name="Wall J.D."/>
        </authorList>
    </citation>
    <scope>NUCLEOTIDE SEQUENCE [LARGE SCALE GENOMIC DNA]</scope>
    <source>
        <strain evidence="11">ATCC BAA 1058 / DSM 17464 / G20</strain>
    </source>
</reference>
<dbReference type="GO" id="GO:0003987">
    <property type="term" value="F:acetate-CoA ligase activity"/>
    <property type="evidence" value="ECO:0007669"/>
    <property type="project" value="UniProtKB-UniRule"/>
</dbReference>
<feature type="domain" description="AMP-dependent synthetase/ligase" evidence="7">
    <location>
        <begin position="106"/>
        <end position="489"/>
    </location>
</feature>